<dbReference type="InterPro" id="IPR035518">
    <property type="entry name" value="DPG_synthase"/>
</dbReference>
<evidence type="ECO:0000256" key="8">
    <source>
        <dbReference type="ARBA" id="ARBA00022692"/>
    </source>
</evidence>
<evidence type="ECO:0000256" key="2">
    <source>
        <dbReference type="ARBA" id="ARBA00004389"/>
    </source>
</evidence>
<keyword evidence="7" id="KW-0808">Transferase</keyword>
<evidence type="ECO:0000256" key="10">
    <source>
        <dbReference type="ARBA" id="ARBA00022968"/>
    </source>
</evidence>
<comment type="caution">
    <text evidence="17">The sequence shown here is derived from an EMBL/GenBank/DDBJ whole genome shotgun (WGS) entry which is preliminary data.</text>
</comment>
<sequence length="427" mass="45812">MTEIAERFDTEDADTDTQDRFHFASRPNAAVAAKAAGVPVLDVVVPVYNEQAALAHSVRRLHRYLQENFALPTRITIADNASVDATPRIAAELAAELDGVRVVRLEEKGRGRALHAVWSTSDAPVLAYMDVDLSTELTALAPLVAPLISGHSDLAIGTRLGRGSRVIRGAKREFISRCYNFILKSTLAARFSDAQCGFKAIRADVAERLLPHVADTGWFFDTELLVLAERSGLRIHEVPVDWVDDPDSRVDIVATATADLKGIGRLLRGFANGSIPVNSIAAQLGSSRNSAAPGSLLRQVVRFGAVGVVSTLAYLLLFVALRSGLGAQAANLVALLLTAIGNTAANRRFTFGIAGARNVTRHHLEGLTVFGIALTITSGSLGLLHALTPQPHPAVELAVLVAANLAATVVRFVLLRDWVFHPSRTRR</sequence>
<dbReference type="GO" id="GO:0016020">
    <property type="term" value="C:membrane"/>
    <property type="evidence" value="ECO:0007669"/>
    <property type="project" value="UniProtKB-SubCell"/>
</dbReference>
<dbReference type="PANTHER" id="PTHR10859">
    <property type="entry name" value="GLYCOSYL TRANSFERASE"/>
    <property type="match status" value="1"/>
</dbReference>
<dbReference type="EMBL" id="LQQA01000023">
    <property type="protein sequence ID" value="ORX13336.1"/>
    <property type="molecule type" value="Genomic_DNA"/>
</dbReference>
<feature type="domain" description="Glycosyltransferase 2-like" evidence="15">
    <location>
        <begin position="43"/>
        <end position="209"/>
    </location>
</feature>
<accession>A0A1X2F4K7</accession>
<dbReference type="SUPFAM" id="SSF53448">
    <property type="entry name" value="Nucleotide-diphospho-sugar transferases"/>
    <property type="match status" value="1"/>
</dbReference>
<keyword evidence="6" id="KW-0328">Glycosyltransferase</keyword>
<protein>
    <recommendedName>
        <fullName evidence="5">dolichyl-phosphate beta-glucosyltransferase</fullName>
        <ecNumber evidence="5">2.4.1.117</ecNumber>
    </recommendedName>
</protein>
<keyword evidence="9" id="KW-0256">Endoplasmic reticulum</keyword>
<reference evidence="17 18" key="1">
    <citation type="submission" date="2016-01" db="EMBL/GenBank/DDBJ databases">
        <title>The new phylogeny of the genus Mycobacterium.</title>
        <authorList>
            <person name="Tarcisio F."/>
            <person name="Conor M."/>
            <person name="Antonella G."/>
            <person name="Elisabetta G."/>
            <person name="Giulia F.S."/>
            <person name="Sara T."/>
            <person name="Anna F."/>
            <person name="Clotilde B."/>
            <person name="Roberto B."/>
            <person name="Veronica D.S."/>
            <person name="Fabio R."/>
            <person name="Monica P."/>
            <person name="Olivier J."/>
            <person name="Enrico T."/>
            <person name="Nicola S."/>
        </authorList>
    </citation>
    <scope>NUCLEOTIDE SEQUENCE [LARGE SCALE GENOMIC DNA]</scope>
    <source>
        <strain evidence="17 18">ATCC 700010</strain>
    </source>
</reference>
<dbReference type="AlphaFoldDB" id="A0A1X2F4K7"/>
<keyword evidence="12 14" id="KW-0472">Membrane</keyword>
<comment type="pathway">
    <text evidence="3">Protein modification; protein glycosylation.</text>
</comment>
<evidence type="ECO:0000256" key="12">
    <source>
        <dbReference type="ARBA" id="ARBA00023136"/>
    </source>
</evidence>
<feature type="transmembrane region" description="Helical" evidence="14">
    <location>
        <begin position="300"/>
        <end position="321"/>
    </location>
</feature>
<feature type="domain" description="GtrA/DPMS transmembrane" evidence="16">
    <location>
        <begin position="302"/>
        <end position="420"/>
    </location>
</feature>
<dbReference type="GO" id="GO:0000271">
    <property type="term" value="P:polysaccharide biosynthetic process"/>
    <property type="evidence" value="ECO:0007669"/>
    <property type="project" value="InterPro"/>
</dbReference>
<dbReference type="PANTHER" id="PTHR10859:SF91">
    <property type="entry name" value="DOLICHYL-PHOSPHATE BETA-GLUCOSYLTRANSFERASE"/>
    <property type="match status" value="1"/>
</dbReference>
<evidence type="ECO:0000259" key="16">
    <source>
        <dbReference type="Pfam" id="PF04138"/>
    </source>
</evidence>
<evidence type="ECO:0000256" key="5">
    <source>
        <dbReference type="ARBA" id="ARBA00012583"/>
    </source>
</evidence>
<feature type="transmembrane region" description="Helical" evidence="14">
    <location>
        <begin position="366"/>
        <end position="388"/>
    </location>
</feature>
<dbReference type="GO" id="GO:0004581">
    <property type="term" value="F:dolichyl-phosphate beta-glucosyltransferase activity"/>
    <property type="evidence" value="ECO:0007669"/>
    <property type="project" value="UniProtKB-EC"/>
</dbReference>
<evidence type="ECO:0000313" key="18">
    <source>
        <dbReference type="Proteomes" id="UP000193964"/>
    </source>
</evidence>
<feature type="transmembrane region" description="Helical" evidence="14">
    <location>
        <begin position="394"/>
        <end position="414"/>
    </location>
</feature>
<feature type="transmembrane region" description="Helical" evidence="14">
    <location>
        <begin position="327"/>
        <end position="345"/>
    </location>
</feature>
<evidence type="ECO:0000256" key="9">
    <source>
        <dbReference type="ARBA" id="ARBA00022824"/>
    </source>
</evidence>
<dbReference type="InterPro" id="IPR029044">
    <property type="entry name" value="Nucleotide-diphossugar_trans"/>
</dbReference>
<dbReference type="GO" id="GO:0006487">
    <property type="term" value="P:protein N-linked glycosylation"/>
    <property type="evidence" value="ECO:0007669"/>
    <property type="project" value="TreeGrafter"/>
</dbReference>
<evidence type="ECO:0000256" key="1">
    <source>
        <dbReference type="ARBA" id="ARBA00004141"/>
    </source>
</evidence>
<organism evidence="17 18">
    <name type="scientific">Mycolicibacterium wolinskyi</name>
    <dbReference type="NCBI Taxonomy" id="59750"/>
    <lineage>
        <taxon>Bacteria</taxon>
        <taxon>Bacillati</taxon>
        <taxon>Actinomycetota</taxon>
        <taxon>Actinomycetes</taxon>
        <taxon>Mycobacteriales</taxon>
        <taxon>Mycobacteriaceae</taxon>
        <taxon>Mycolicibacterium</taxon>
    </lineage>
</organism>
<keyword evidence="11 14" id="KW-1133">Transmembrane helix</keyword>
<comment type="subcellular location">
    <subcellularLocation>
        <location evidence="2">Endoplasmic reticulum membrane</location>
        <topology evidence="2">Single-pass membrane protein</topology>
    </subcellularLocation>
    <subcellularLocation>
        <location evidence="1">Membrane</location>
        <topology evidence="1">Multi-pass membrane protein</topology>
    </subcellularLocation>
</comment>
<dbReference type="Pfam" id="PF00535">
    <property type="entry name" value="Glycos_transf_2"/>
    <property type="match status" value="1"/>
</dbReference>
<evidence type="ECO:0000256" key="7">
    <source>
        <dbReference type="ARBA" id="ARBA00022679"/>
    </source>
</evidence>
<dbReference type="InterPro" id="IPR001173">
    <property type="entry name" value="Glyco_trans_2-like"/>
</dbReference>
<name>A0A1X2F4K7_9MYCO</name>
<dbReference type="InterPro" id="IPR007267">
    <property type="entry name" value="GtrA_DPMS_TM"/>
</dbReference>
<comment type="similarity">
    <text evidence="4">Belongs to the glycosyltransferase 2 family.</text>
</comment>
<gene>
    <name evidence="17" type="ORF">AWC31_02095</name>
</gene>
<evidence type="ECO:0000256" key="4">
    <source>
        <dbReference type="ARBA" id="ARBA00006739"/>
    </source>
</evidence>
<dbReference type="Proteomes" id="UP000193964">
    <property type="component" value="Unassembled WGS sequence"/>
</dbReference>
<dbReference type="EC" id="2.4.1.117" evidence="5"/>
<evidence type="ECO:0000256" key="11">
    <source>
        <dbReference type="ARBA" id="ARBA00022989"/>
    </source>
</evidence>
<evidence type="ECO:0000259" key="15">
    <source>
        <dbReference type="Pfam" id="PF00535"/>
    </source>
</evidence>
<dbReference type="FunFam" id="3.90.550.10:FF:000131">
    <property type="entry name" value="Glycosyl transferase"/>
    <property type="match status" value="1"/>
</dbReference>
<evidence type="ECO:0000256" key="6">
    <source>
        <dbReference type="ARBA" id="ARBA00022676"/>
    </source>
</evidence>
<evidence type="ECO:0000256" key="13">
    <source>
        <dbReference type="ARBA" id="ARBA00045097"/>
    </source>
</evidence>
<keyword evidence="8 14" id="KW-0812">Transmembrane</keyword>
<evidence type="ECO:0000256" key="3">
    <source>
        <dbReference type="ARBA" id="ARBA00004922"/>
    </source>
</evidence>
<dbReference type="Pfam" id="PF04138">
    <property type="entry name" value="GtrA_DPMS_TM"/>
    <property type="match status" value="1"/>
</dbReference>
<proteinExistence type="inferred from homology"/>
<comment type="catalytic activity">
    <reaction evidence="13">
        <text>a di-trans,poly-cis-dolichyl phosphate + UDP-alpha-D-glucose = a di-trans,poly-cis-dolichyl beta-D-glucosyl phosphate + UDP</text>
        <dbReference type="Rhea" id="RHEA:15401"/>
        <dbReference type="Rhea" id="RHEA-COMP:19498"/>
        <dbReference type="Rhea" id="RHEA-COMP:19502"/>
        <dbReference type="ChEBI" id="CHEBI:57525"/>
        <dbReference type="ChEBI" id="CHEBI:57683"/>
        <dbReference type="ChEBI" id="CHEBI:58223"/>
        <dbReference type="ChEBI" id="CHEBI:58885"/>
        <dbReference type="EC" id="2.4.1.117"/>
    </reaction>
    <physiologicalReaction direction="left-to-right" evidence="13">
        <dbReference type="Rhea" id="RHEA:15402"/>
    </physiologicalReaction>
</comment>
<keyword evidence="10" id="KW-0735">Signal-anchor</keyword>
<evidence type="ECO:0000313" key="17">
    <source>
        <dbReference type="EMBL" id="ORX13336.1"/>
    </source>
</evidence>
<dbReference type="RefSeq" id="WP_085145903.1">
    <property type="nucleotide sequence ID" value="NZ_JACKUA010000035.1"/>
</dbReference>
<dbReference type="Gene3D" id="3.90.550.10">
    <property type="entry name" value="Spore Coat Polysaccharide Biosynthesis Protein SpsA, Chain A"/>
    <property type="match status" value="1"/>
</dbReference>
<evidence type="ECO:0000256" key="14">
    <source>
        <dbReference type="SAM" id="Phobius"/>
    </source>
</evidence>
<dbReference type="OrthoDB" id="2369748at2"/>
<dbReference type="CDD" id="cd04188">
    <property type="entry name" value="DPG_synthase"/>
    <property type="match status" value="1"/>
</dbReference>